<dbReference type="AlphaFoldDB" id="A0A1A8B2F5"/>
<name>A0A1A8B2F5_NOTFU</name>
<feature type="compositionally biased region" description="Polar residues" evidence="3">
    <location>
        <begin position="111"/>
        <end position="122"/>
    </location>
</feature>
<keyword evidence="1 2" id="KW-0175">Coiled coil</keyword>
<feature type="compositionally biased region" description="Basic and acidic residues" evidence="3">
    <location>
        <begin position="29"/>
        <end position="44"/>
    </location>
</feature>
<evidence type="ECO:0000256" key="3">
    <source>
        <dbReference type="SAM" id="MobiDB-lite"/>
    </source>
</evidence>
<dbReference type="Proteomes" id="UP000822369">
    <property type="component" value="Chromosome 19"/>
</dbReference>
<evidence type="ECO:0000313" key="4">
    <source>
        <dbReference type="EMBL" id="KAF7200448.1"/>
    </source>
</evidence>
<feature type="coiled-coil region" evidence="2">
    <location>
        <begin position="73"/>
        <end position="107"/>
    </location>
</feature>
<dbReference type="KEGG" id="nfu:107394050"/>
<dbReference type="GeneID" id="107394050"/>
<gene>
    <name evidence="5" type="primary">CCDC112</name>
    <name evidence="4" type="synonym">ccdc112</name>
    <name evidence="4" type="ORF">G4P62_016879</name>
</gene>
<feature type="region of interest" description="Disordered" evidence="3">
    <location>
        <begin position="1"/>
        <end position="46"/>
    </location>
</feature>
<accession>A0A1A8B2F5</accession>
<evidence type="ECO:0000256" key="2">
    <source>
        <dbReference type="SAM" id="Coils"/>
    </source>
</evidence>
<dbReference type="PANTHER" id="PTHR21549">
    <property type="entry name" value="MUTATED IN BLADDER CANCER 1"/>
    <property type="match status" value="1"/>
</dbReference>
<dbReference type="InterPro" id="IPR039902">
    <property type="entry name" value="CCDC148/CCDC112"/>
</dbReference>
<evidence type="ECO:0000256" key="1">
    <source>
        <dbReference type="ARBA" id="ARBA00023054"/>
    </source>
</evidence>
<evidence type="ECO:0000313" key="5">
    <source>
        <dbReference type="EMBL" id="SBP61642.1"/>
    </source>
</evidence>
<dbReference type="EMBL" id="JAAVVJ010000019">
    <property type="protein sequence ID" value="KAF7200448.1"/>
    <property type="molecule type" value="Genomic_DNA"/>
</dbReference>
<organism evidence="5">
    <name type="scientific">Nothobranchius furzeri</name>
    <name type="common">Turquoise killifish</name>
    <dbReference type="NCBI Taxonomy" id="105023"/>
    <lineage>
        <taxon>Eukaryota</taxon>
        <taxon>Metazoa</taxon>
        <taxon>Chordata</taxon>
        <taxon>Craniata</taxon>
        <taxon>Vertebrata</taxon>
        <taxon>Euteleostomi</taxon>
        <taxon>Actinopterygii</taxon>
        <taxon>Neopterygii</taxon>
        <taxon>Teleostei</taxon>
        <taxon>Neoteleostei</taxon>
        <taxon>Acanthomorphata</taxon>
        <taxon>Ovalentaria</taxon>
        <taxon>Atherinomorphae</taxon>
        <taxon>Cyprinodontiformes</taxon>
        <taxon>Nothobranchiidae</taxon>
        <taxon>Nothobranchius</taxon>
    </lineage>
</organism>
<feature type="compositionally biased region" description="Polar residues" evidence="3">
    <location>
        <begin position="7"/>
        <end position="28"/>
    </location>
</feature>
<reference evidence="5" key="2">
    <citation type="submission" date="2016-06" db="EMBL/GenBank/DDBJ databases">
        <title>The genome of a short-lived fish provides insights into sex chromosome evolution and the genetic control of aging.</title>
        <authorList>
            <person name="Reichwald K."/>
            <person name="Felder M."/>
            <person name="Petzold A."/>
            <person name="Koch P."/>
            <person name="Groth M."/>
            <person name="Platzer M."/>
        </authorList>
    </citation>
    <scope>NUCLEOTIDE SEQUENCE</scope>
    <source>
        <tissue evidence="5">Brain</tissue>
    </source>
</reference>
<reference evidence="4" key="3">
    <citation type="submission" date="2020-03" db="EMBL/GenBank/DDBJ databases">
        <title>Intra-Species Differences in Population Size shape Life History and Genome Evolution.</title>
        <authorList>
            <person name="Willemsen D."/>
            <person name="Cui R."/>
            <person name="Valenzano D.R."/>
        </authorList>
    </citation>
    <scope>NUCLEOTIDE SEQUENCE</scope>
    <source>
        <strain evidence="4">GRZ</strain>
        <tissue evidence="4">Whole</tissue>
    </source>
</reference>
<dbReference type="OMA" id="QQQSDCC"/>
<protein>
    <submittedName>
        <fullName evidence="5">Coiled-coil domain containing 112</fullName>
    </submittedName>
    <submittedName>
        <fullName evidence="4">Transcript variant X1</fullName>
    </submittedName>
</protein>
<dbReference type="PANTHER" id="PTHR21549:SF0">
    <property type="entry name" value="COILED-COIL DOMAIN-CONTAINING PROTEIN 112"/>
    <property type="match status" value="1"/>
</dbReference>
<proteinExistence type="predicted"/>
<reference evidence="5" key="1">
    <citation type="submission" date="2016-05" db="EMBL/GenBank/DDBJ databases">
        <authorList>
            <person name="Lavstsen T."/>
            <person name="Jespersen J.S."/>
        </authorList>
    </citation>
    <scope>NUCLEOTIDE SEQUENCE</scope>
    <source>
        <tissue evidence="5">Brain</tissue>
    </source>
</reference>
<feature type="coiled-coil region" evidence="2">
    <location>
        <begin position="196"/>
        <end position="274"/>
    </location>
</feature>
<dbReference type="OrthoDB" id="2152435at2759"/>
<feature type="region of interest" description="Disordered" evidence="3">
    <location>
        <begin position="107"/>
        <end position="132"/>
    </location>
</feature>
<sequence length="279" mass="32228">MAALASTRKNISTDDGGSSVPGTTTSRTVRADSKGVPGEKRETQSKILLKQISSGMKTFEAQRTHAKPTLELIEKLDRILSEMENSITNLREELQSCLEDCVKEQRKHTDSSSISENQNISKLASEKAGPSRRNLPAEVIALEVFLQNSGGPCGGWDQSDHRVFMKIWMKHRGKSSYREEVLQYLPGKRLKEVKQHEEWHQDLLSLKDQKKEAIQRWKANKAEEQRQKLKAAQRREEVAEQRRIRNNNVWYQRLKDFREMLAREEEKIKQKKDTMTQLA</sequence>
<dbReference type="EMBL" id="HADY01023157">
    <property type="protein sequence ID" value="SBP61642.1"/>
    <property type="molecule type" value="Transcribed_RNA"/>
</dbReference>